<evidence type="ECO:0000313" key="2">
    <source>
        <dbReference type="Proteomes" id="UP000076532"/>
    </source>
</evidence>
<sequence>MIALGGVSRPIDNDPTCVSRSTLGPYDIKVEGCTHAALCLVYSSSRLPLMSHFSQSAYLDRAPRGAIIIGVNFCLFYPTTYNQLPLDRPPSLCNTCSSVTTRPPPILN</sequence>
<evidence type="ECO:0000313" key="1">
    <source>
        <dbReference type="EMBL" id="KZP34453.1"/>
    </source>
</evidence>
<gene>
    <name evidence="1" type="ORF">FIBSPDRAFT_8811</name>
</gene>
<organism evidence="1 2">
    <name type="scientific">Athelia psychrophila</name>
    <dbReference type="NCBI Taxonomy" id="1759441"/>
    <lineage>
        <taxon>Eukaryota</taxon>
        <taxon>Fungi</taxon>
        <taxon>Dikarya</taxon>
        <taxon>Basidiomycota</taxon>
        <taxon>Agaricomycotina</taxon>
        <taxon>Agaricomycetes</taxon>
        <taxon>Agaricomycetidae</taxon>
        <taxon>Atheliales</taxon>
        <taxon>Atheliaceae</taxon>
        <taxon>Athelia</taxon>
    </lineage>
</organism>
<dbReference type="Proteomes" id="UP000076532">
    <property type="component" value="Unassembled WGS sequence"/>
</dbReference>
<dbReference type="AlphaFoldDB" id="A0A166X5Z6"/>
<reference evidence="1 2" key="1">
    <citation type="journal article" date="2016" name="Mol. Biol. Evol.">
        <title>Comparative Genomics of Early-Diverging Mushroom-Forming Fungi Provides Insights into the Origins of Lignocellulose Decay Capabilities.</title>
        <authorList>
            <person name="Nagy L.G."/>
            <person name="Riley R."/>
            <person name="Tritt A."/>
            <person name="Adam C."/>
            <person name="Daum C."/>
            <person name="Floudas D."/>
            <person name="Sun H."/>
            <person name="Yadav J.S."/>
            <person name="Pangilinan J."/>
            <person name="Larsson K.H."/>
            <person name="Matsuura K."/>
            <person name="Barry K."/>
            <person name="Labutti K."/>
            <person name="Kuo R."/>
            <person name="Ohm R.A."/>
            <person name="Bhattacharya S.S."/>
            <person name="Shirouzu T."/>
            <person name="Yoshinaga Y."/>
            <person name="Martin F.M."/>
            <person name="Grigoriev I.V."/>
            <person name="Hibbett D.S."/>
        </authorList>
    </citation>
    <scope>NUCLEOTIDE SEQUENCE [LARGE SCALE GENOMIC DNA]</scope>
    <source>
        <strain evidence="1 2">CBS 109695</strain>
    </source>
</reference>
<protein>
    <submittedName>
        <fullName evidence="1">Uncharacterized protein</fullName>
    </submittedName>
</protein>
<proteinExistence type="predicted"/>
<keyword evidence="2" id="KW-1185">Reference proteome</keyword>
<dbReference type="EMBL" id="KV417480">
    <property type="protein sequence ID" value="KZP34453.1"/>
    <property type="molecule type" value="Genomic_DNA"/>
</dbReference>
<accession>A0A166X5Z6</accession>
<name>A0A166X5Z6_9AGAM</name>